<keyword evidence="2" id="KW-0677">Repeat</keyword>
<dbReference type="PANTHER" id="PTHR46093">
    <property type="entry name" value="ACYL-COA-BINDING DOMAIN-CONTAINING PROTEIN 5"/>
    <property type="match status" value="1"/>
</dbReference>
<dbReference type="PANTHER" id="PTHR46093:SF18">
    <property type="entry name" value="FIBRONECTIN TYPE-III DOMAIN-CONTAINING PROTEIN"/>
    <property type="match status" value="1"/>
</dbReference>
<dbReference type="STRING" id="67003.A0A1X0NY29"/>
<dbReference type="EMBL" id="NBCO01000014">
    <property type="protein sequence ID" value="ORC89070.1"/>
    <property type="molecule type" value="Genomic_DNA"/>
</dbReference>
<dbReference type="InterPro" id="IPR015915">
    <property type="entry name" value="Kelch-typ_b-propeller"/>
</dbReference>
<proteinExistence type="predicted"/>
<dbReference type="VEuPathDB" id="TriTrypDB:TM35_000142810"/>
<evidence type="ECO:0000256" key="1">
    <source>
        <dbReference type="ARBA" id="ARBA00022441"/>
    </source>
</evidence>
<dbReference type="GeneID" id="39985506"/>
<evidence type="ECO:0000313" key="4">
    <source>
        <dbReference type="Proteomes" id="UP000192257"/>
    </source>
</evidence>
<accession>A0A1X0NY29</accession>
<dbReference type="OrthoDB" id="432528at2759"/>
<evidence type="ECO:0000256" key="2">
    <source>
        <dbReference type="ARBA" id="ARBA00022737"/>
    </source>
</evidence>
<protein>
    <submittedName>
        <fullName evidence="3">Kelch domain-containing protein 3</fullName>
    </submittedName>
</protein>
<sequence length="399" mass="44913">MLSQSPGGALTTYMWSSVPPNGDMPPHGCCHSLANYKDEFLVLFGGGALHYVYNEVHCFDLKTCRWTYKETINSEIVAPRISHSAVVYGDNMYVYGGQDLHMPMLFSDVLILNLITFTWSWLHMAPPEPDGPGDRRLHTAHIYQNRMYILMGEPCNTSNSFWYLDLDTHTWHVVQSLGNFGKPILPLLGHSAQVEGDYLYVFGGYRANTSSQTGGFLYSNSLFRYHFPSNMWQEIAPCGAPRPPPRYSCVMALLGGRVYIHGGDTDGEEYFDDFWCMDTTAVAPQWVDLTLCGGKARPSARSGHASVVAQGSLLIFGGELPGDTDVVYYSNRLYRYPLGLFTHLSLSELALRWLAKLSRVNLRVLQERLPHQLRVALRQGSCAFEKEDIDDLMPCTRIL</sequence>
<dbReference type="Pfam" id="PF01344">
    <property type="entry name" value="Kelch_1"/>
    <property type="match status" value="1"/>
</dbReference>
<dbReference type="SUPFAM" id="SSF117281">
    <property type="entry name" value="Kelch motif"/>
    <property type="match status" value="2"/>
</dbReference>
<dbReference type="Gene3D" id="2.120.10.80">
    <property type="entry name" value="Kelch-type beta propeller"/>
    <property type="match status" value="2"/>
</dbReference>
<comment type="caution">
    <text evidence="3">The sequence shown here is derived from an EMBL/GenBank/DDBJ whole genome shotgun (WGS) entry which is preliminary data.</text>
</comment>
<keyword evidence="4" id="KW-1185">Reference proteome</keyword>
<reference evidence="3 4" key="1">
    <citation type="submission" date="2017-03" db="EMBL/GenBank/DDBJ databases">
        <title>An alternative strategy for trypanosome survival in the mammalian bloodstream revealed through genome and transcriptome analysis of the ubiquitous bovine parasite Trypanosoma (Megatrypanum) theileri.</title>
        <authorList>
            <person name="Kelly S."/>
            <person name="Ivens A."/>
            <person name="Mott A."/>
            <person name="O'Neill E."/>
            <person name="Emms D."/>
            <person name="Macleod O."/>
            <person name="Voorheis P."/>
            <person name="Matthews J."/>
            <person name="Matthews K."/>
            <person name="Carrington M."/>
        </authorList>
    </citation>
    <scope>NUCLEOTIDE SEQUENCE [LARGE SCALE GENOMIC DNA]</scope>
    <source>
        <strain evidence="3">Edinburgh</strain>
    </source>
</reference>
<dbReference type="RefSeq" id="XP_028883136.1">
    <property type="nucleotide sequence ID" value="XM_029025726.1"/>
</dbReference>
<gene>
    <name evidence="3" type="ORF">TM35_000142810</name>
</gene>
<keyword evidence="1" id="KW-0880">Kelch repeat</keyword>
<dbReference type="InterPro" id="IPR006652">
    <property type="entry name" value="Kelch_1"/>
</dbReference>
<dbReference type="Proteomes" id="UP000192257">
    <property type="component" value="Unassembled WGS sequence"/>
</dbReference>
<name>A0A1X0NY29_9TRYP</name>
<evidence type="ECO:0000313" key="3">
    <source>
        <dbReference type="EMBL" id="ORC89070.1"/>
    </source>
</evidence>
<organism evidence="3 4">
    <name type="scientific">Trypanosoma theileri</name>
    <dbReference type="NCBI Taxonomy" id="67003"/>
    <lineage>
        <taxon>Eukaryota</taxon>
        <taxon>Discoba</taxon>
        <taxon>Euglenozoa</taxon>
        <taxon>Kinetoplastea</taxon>
        <taxon>Metakinetoplastina</taxon>
        <taxon>Trypanosomatida</taxon>
        <taxon>Trypanosomatidae</taxon>
        <taxon>Trypanosoma</taxon>
    </lineage>
</organism>
<dbReference type="Pfam" id="PF24681">
    <property type="entry name" value="Kelch_KLHDC2_KLHL20_DRC7"/>
    <property type="match status" value="1"/>
</dbReference>
<dbReference type="AlphaFoldDB" id="A0A1X0NY29"/>